<dbReference type="InParanoid" id="A0A2R5G203"/>
<gene>
    <name evidence="2" type="ORF">FCC1311_012632</name>
</gene>
<feature type="region of interest" description="Disordered" evidence="1">
    <location>
        <begin position="1"/>
        <end position="28"/>
    </location>
</feature>
<dbReference type="Gene3D" id="2.40.33.20">
    <property type="entry name" value="PK beta-barrel domain-like"/>
    <property type="match status" value="1"/>
</dbReference>
<evidence type="ECO:0000313" key="3">
    <source>
        <dbReference type="Proteomes" id="UP000241890"/>
    </source>
</evidence>
<evidence type="ECO:0000256" key="1">
    <source>
        <dbReference type="SAM" id="MobiDB-lite"/>
    </source>
</evidence>
<organism evidence="2 3">
    <name type="scientific">Hondaea fermentalgiana</name>
    <dbReference type="NCBI Taxonomy" id="2315210"/>
    <lineage>
        <taxon>Eukaryota</taxon>
        <taxon>Sar</taxon>
        <taxon>Stramenopiles</taxon>
        <taxon>Bigyra</taxon>
        <taxon>Labyrinthulomycetes</taxon>
        <taxon>Thraustochytrida</taxon>
        <taxon>Thraustochytriidae</taxon>
        <taxon>Hondaea</taxon>
    </lineage>
</organism>
<dbReference type="Proteomes" id="UP000241890">
    <property type="component" value="Unassembled WGS sequence"/>
</dbReference>
<accession>A0A2R5G203</accession>
<sequence length="199" mass="21166">MASKAEQTKKTTETPETPESAESATTTPMAAMAREQQTMASVMCVVVDREPECCGVVARGGLLGDAKFGRRKRGDRELLATSVPSGDDEATASWEPGQANEQLVLDGVDLASLKPGDRVRICPGDQHDTSRKVVSAVEARCDAIARKLWPPERGPRKGCVELEFHAARDFGSGGAFFSTSTAGLVCAGDKVDVVKQDRA</sequence>
<feature type="compositionally biased region" description="Basic and acidic residues" evidence="1">
    <location>
        <begin position="1"/>
        <end position="13"/>
    </location>
</feature>
<proteinExistence type="predicted"/>
<dbReference type="AlphaFoldDB" id="A0A2R5G203"/>
<keyword evidence="3" id="KW-1185">Reference proteome</keyword>
<protein>
    <submittedName>
        <fullName evidence="2">Uncharacterized protein</fullName>
    </submittedName>
</protein>
<evidence type="ECO:0000313" key="2">
    <source>
        <dbReference type="EMBL" id="GBG25046.1"/>
    </source>
</evidence>
<name>A0A2R5G203_9STRA</name>
<feature type="compositionally biased region" description="Low complexity" evidence="1">
    <location>
        <begin position="14"/>
        <end position="28"/>
    </location>
</feature>
<dbReference type="EMBL" id="BEYU01000011">
    <property type="protein sequence ID" value="GBG25046.1"/>
    <property type="molecule type" value="Genomic_DNA"/>
</dbReference>
<comment type="caution">
    <text evidence="2">The sequence shown here is derived from an EMBL/GenBank/DDBJ whole genome shotgun (WGS) entry which is preliminary data.</text>
</comment>
<reference evidence="2 3" key="1">
    <citation type="submission" date="2017-12" db="EMBL/GenBank/DDBJ databases">
        <title>Sequencing, de novo assembly and annotation of complete genome of a new Thraustochytrid species, strain FCC1311.</title>
        <authorList>
            <person name="Sedici K."/>
            <person name="Godart F."/>
            <person name="Aiese Cigliano R."/>
            <person name="Sanseverino W."/>
            <person name="Barakat M."/>
            <person name="Ortet P."/>
            <person name="Marechal E."/>
            <person name="Cagnac O."/>
            <person name="Amato A."/>
        </authorList>
    </citation>
    <scope>NUCLEOTIDE SEQUENCE [LARGE SCALE GENOMIC DNA]</scope>
</reference>